<dbReference type="GO" id="GO:0031390">
    <property type="term" value="C:Ctf18 RFC-like complex"/>
    <property type="evidence" value="ECO:0007669"/>
    <property type="project" value="InterPro"/>
</dbReference>
<feature type="compositionally biased region" description="Polar residues" evidence="1">
    <location>
        <begin position="40"/>
        <end position="51"/>
    </location>
</feature>
<proteinExistence type="predicted"/>
<organism evidence="2">
    <name type="scientific">Timema californicum</name>
    <name type="common">California timema</name>
    <name type="synonym">Walking stick</name>
    <dbReference type="NCBI Taxonomy" id="61474"/>
    <lineage>
        <taxon>Eukaryota</taxon>
        <taxon>Metazoa</taxon>
        <taxon>Ecdysozoa</taxon>
        <taxon>Arthropoda</taxon>
        <taxon>Hexapoda</taxon>
        <taxon>Insecta</taxon>
        <taxon>Pterygota</taxon>
        <taxon>Neoptera</taxon>
        <taxon>Polyneoptera</taxon>
        <taxon>Phasmatodea</taxon>
        <taxon>Timematodea</taxon>
        <taxon>Timematoidea</taxon>
        <taxon>Timematidae</taxon>
        <taxon>Timema</taxon>
    </lineage>
</organism>
<name>A0A7R9JDD4_TIMCA</name>
<evidence type="ECO:0000256" key="1">
    <source>
        <dbReference type="SAM" id="MobiDB-lite"/>
    </source>
</evidence>
<feature type="region of interest" description="Disordered" evidence="1">
    <location>
        <begin position="28"/>
        <end position="73"/>
    </location>
</feature>
<evidence type="ECO:0000313" key="2">
    <source>
        <dbReference type="EMBL" id="CAD7577239.1"/>
    </source>
</evidence>
<dbReference type="EMBL" id="OE185314">
    <property type="protein sequence ID" value="CAD7577239.1"/>
    <property type="molecule type" value="Genomic_DNA"/>
</dbReference>
<protein>
    <submittedName>
        <fullName evidence="2">(California timema) hypothetical protein</fullName>
    </submittedName>
</protein>
<dbReference type="Pfam" id="PF09724">
    <property type="entry name" value="Dcc1"/>
    <property type="match status" value="1"/>
</dbReference>
<gene>
    <name evidence="2" type="ORF">TCMB3V08_LOCUS9793</name>
</gene>
<dbReference type="GO" id="GO:0007064">
    <property type="term" value="P:mitotic sister chromatid cohesion"/>
    <property type="evidence" value="ECO:0007669"/>
    <property type="project" value="InterPro"/>
</dbReference>
<dbReference type="AlphaFoldDB" id="A0A7R9JDD4"/>
<dbReference type="InterPro" id="IPR019128">
    <property type="entry name" value="Dcc1"/>
</dbReference>
<reference evidence="2" key="1">
    <citation type="submission" date="2020-11" db="EMBL/GenBank/DDBJ databases">
        <authorList>
            <person name="Tran Van P."/>
        </authorList>
    </citation>
    <scope>NUCLEOTIDE SEQUENCE</scope>
</reference>
<accession>A0A7R9JDD4</accession>
<sequence>MGGGARFIIHRLVSARFYRTLEMIQTKQPSSKIQPGGSGNNPVWNRTSGLTPSPVATRRVNKGNTTREKKGRADTYSPRLVELEFLPETDMTTVNKLVRDFLQHIQERWRVQPGVQFNSLRASFIVKLSTPQVRRYTKYMTMPILNSNGMGQFPMRERPIPFEFRHTSVTSHITRCPGGRLRLAPEGEVLSESLGTSDAATPRLVRPTLQFRTRRVQSSLEGYSNQKIQRYKEEKICALPGKCLQLHVYPGEKNCPAKLVFISSSRPWSKDVSCQTHKSDGLINVASILRKSERILIGGAVVKSLEYPKIFSTVLQESHSNLRNILVHPKLLDPPTSGQRFLPLQQTEMQYSKVHQPSTSFNSGLAKMEYPMKGHYECSTDNLIYQLHYNYCIAEYTGLITETLGQQMNGEPMYSLVEHKICRFFAEVLLKPASKFNLGEFLMSWQQSVPEAVNTREGRHDTPNYFNLTWLASAVNTREGRHDTPNYLNLTWLASAVNTREGRHDTPNYLNLTWLASAVNTREGRHDTPNYLNLTWLASAVNTREGRHDTPNYLNLTWLASAVNTREGRHDTPNYLNLTWLASAVNTREGRHDTPNYLNLTWLASAVNTREGRHDTPNYLNLTWLASAVNASPVKGAVDSPSMLSDSEAVYKDKFRDGDSLKLSTSVPYRIAPSQNAILE</sequence>